<geneLocation type="plasmid" evidence="1 2">
    <name>pMNOD03</name>
</geneLocation>
<organism evidence="1 2">
    <name type="scientific">Methylobacterium nodulans (strain LMG 21967 / CNCM I-2342 / ORS 2060)</name>
    <dbReference type="NCBI Taxonomy" id="460265"/>
    <lineage>
        <taxon>Bacteria</taxon>
        <taxon>Pseudomonadati</taxon>
        <taxon>Pseudomonadota</taxon>
        <taxon>Alphaproteobacteria</taxon>
        <taxon>Hyphomicrobiales</taxon>
        <taxon>Methylobacteriaceae</taxon>
        <taxon>Methylobacterium</taxon>
    </lineage>
</organism>
<dbReference type="KEGG" id="mno:Mnod_8788"/>
<dbReference type="OrthoDB" id="8007950at2"/>
<evidence type="ECO:0000313" key="2">
    <source>
        <dbReference type="Proteomes" id="UP000008207"/>
    </source>
</evidence>
<evidence type="ECO:0000313" key="1">
    <source>
        <dbReference type="EMBL" id="ACL63249.1"/>
    </source>
</evidence>
<dbReference type="EMBL" id="CP001352">
    <property type="protein sequence ID" value="ACL63249.1"/>
    <property type="molecule type" value="Genomic_DNA"/>
</dbReference>
<protein>
    <submittedName>
        <fullName evidence="1">Uncharacterized protein</fullName>
    </submittedName>
</protein>
<keyword evidence="2" id="KW-1185">Reference proteome</keyword>
<dbReference type="HOGENOM" id="CLU_186822_0_0_5"/>
<dbReference type="Proteomes" id="UP000008207">
    <property type="component" value="Plasmid pMNOD03"/>
</dbReference>
<gene>
    <name evidence="1" type="ordered locus">Mnod_8788</name>
</gene>
<dbReference type="RefSeq" id="WP_012634268.1">
    <property type="nucleotide sequence ID" value="NC_011893.1"/>
</dbReference>
<reference evidence="2" key="1">
    <citation type="submission" date="2009-01" db="EMBL/GenBank/DDBJ databases">
        <title>Complete sequence of plasmid 3 of Methylobacterium nodulans ORS 2060.</title>
        <authorList>
            <consortium name="US DOE Joint Genome Institute"/>
            <person name="Lucas S."/>
            <person name="Copeland A."/>
            <person name="Lapidus A."/>
            <person name="Glavina del Rio T."/>
            <person name="Dalin E."/>
            <person name="Tice H."/>
            <person name="Bruce D."/>
            <person name="Goodwin L."/>
            <person name="Pitluck S."/>
            <person name="Sims D."/>
            <person name="Brettin T."/>
            <person name="Detter J.C."/>
            <person name="Han C."/>
            <person name="Larimer F."/>
            <person name="Land M."/>
            <person name="Hauser L."/>
            <person name="Kyrpides N."/>
            <person name="Ivanova N."/>
            <person name="Marx C.J."/>
            <person name="Richardson P."/>
        </authorList>
    </citation>
    <scope>NUCLEOTIDE SEQUENCE [LARGE SCALE GENOMIC DNA]</scope>
    <source>
        <strain evidence="2">LMG 21967 / CNCM I-2342 / ORS 2060</strain>
        <plasmid evidence="2">Plasmid pMNOD03</plasmid>
    </source>
</reference>
<keyword evidence="1" id="KW-0614">Plasmid</keyword>
<accession>B8IXV9</accession>
<proteinExistence type="predicted"/>
<dbReference type="AlphaFoldDB" id="B8IXV9"/>
<name>B8IXV9_METNO</name>
<sequence>MGYIIAGSNLSNAERPVVSNTVEAVVDALRLLAELQSDGYQVRIATSDGDKVTTEDLKARAAAGERL</sequence>